<feature type="transmembrane region" description="Helical" evidence="1">
    <location>
        <begin position="54"/>
        <end position="73"/>
    </location>
</feature>
<reference evidence="2 3" key="1">
    <citation type="journal article" date="2016" name="PLoS ONE">
        <title>Comparative Genomics Analysis of Streptococcus tigurinus Strains Identifies Genetic Elements Specifically and Uniquely Present in Highly Virulent Strains.</title>
        <authorList>
            <person name="Diene S.M."/>
            <person name="Francois P."/>
            <person name="Zbinden A."/>
            <person name="Entenza J.M."/>
            <person name="Resch G."/>
        </authorList>
    </citation>
    <scope>NUCLEOTIDE SEQUENCE [LARGE SCALE GENOMIC DNA]</scope>
    <source>
        <strain evidence="2 3">AZ_8</strain>
    </source>
</reference>
<evidence type="ECO:0000313" key="3">
    <source>
        <dbReference type="Proteomes" id="UP000192428"/>
    </source>
</evidence>
<keyword evidence="1" id="KW-0472">Membrane</keyword>
<evidence type="ECO:0000313" key="2">
    <source>
        <dbReference type="EMBL" id="ORJ29072.1"/>
    </source>
</evidence>
<accession>A0A1X0WQM5</accession>
<keyword evidence="1" id="KW-0812">Transmembrane</keyword>
<sequence>MFNDNVSRKFKRAYFVSSFLLSYLFLIIIMYAQYVETNGKFFPDFQILVTTKKVAFIILIILSLYSLSSLFYVKRKISESRGYLRINSEEGRLGYSYNNGSREFILGVLLPVVTTISVPEAPITGIIGVLLIQIILGYFFWNSNELFVNVPLMLFGYSLVVGKKDNQDLLLFIQKQDLKKLLGKNINFVYLGRVKDSNLGIVGEEIGRE</sequence>
<dbReference type="RefSeq" id="WP_061597948.1">
    <property type="nucleotide sequence ID" value="NZ_LAWC01000001.1"/>
</dbReference>
<dbReference type="EMBL" id="LNVF01000001">
    <property type="protein sequence ID" value="ORJ29072.1"/>
    <property type="molecule type" value="Genomic_DNA"/>
</dbReference>
<dbReference type="AlphaFoldDB" id="A0A1X0WQM5"/>
<keyword evidence="1" id="KW-1133">Transmembrane helix</keyword>
<dbReference type="Proteomes" id="UP000192428">
    <property type="component" value="Unassembled WGS sequence"/>
</dbReference>
<comment type="caution">
    <text evidence="2">The sequence shown here is derived from an EMBL/GenBank/DDBJ whole genome shotgun (WGS) entry which is preliminary data.</text>
</comment>
<proteinExistence type="predicted"/>
<protein>
    <submittedName>
        <fullName evidence="2">Uncharacterized protein</fullName>
    </submittedName>
</protein>
<name>A0A1X0WQM5_STROR</name>
<organism evidence="2 3">
    <name type="scientific">Streptococcus oralis subsp. tigurinus</name>
    <dbReference type="NCBI Taxonomy" id="1077464"/>
    <lineage>
        <taxon>Bacteria</taxon>
        <taxon>Bacillati</taxon>
        <taxon>Bacillota</taxon>
        <taxon>Bacilli</taxon>
        <taxon>Lactobacillales</taxon>
        <taxon>Streptococcaceae</taxon>
        <taxon>Streptococcus</taxon>
    </lineage>
</organism>
<feature type="transmembrane region" description="Helical" evidence="1">
    <location>
        <begin position="12"/>
        <end position="34"/>
    </location>
</feature>
<gene>
    <name evidence="2" type="ORF">ATE34_02820</name>
</gene>
<feature type="transmembrane region" description="Helical" evidence="1">
    <location>
        <begin position="121"/>
        <end position="140"/>
    </location>
</feature>
<evidence type="ECO:0000256" key="1">
    <source>
        <dbReference type="SAM" id="Phobius"/>
    </source>
</evidence>